<dbReference type="InterPro" id="IPR035983">
    <property type="entry name" value="Hect_E3_ubiquitin_ligase"/>
</dbReference>
<protein>
    <recommendedName>
        <fullName evidence="3">HECT domain-containing protein</fullName>
    </recommendedName>
</protein>
<evidence type="ECO:0000256" key="2">
    <source>
        <dbReference type="ARBA" id="ARBA00022786"/>
    </source>
</evidence>
<evidence type="ECO:0000259" key="3">
    <source>
        <dbReference type="Pfam" id="PF00632"/>
    </source>
</evidence>
<accession>A0ABU7C011</accession>
<keyword evidence="5" id="KW-1185">Reference proteome</keyword>
<gene>
    <name evidence="4" type="ORF">ATANTOWER_013044</name>
</gene>
<dbReference type="Gene3D" id="3.30.2410.10">
    <property type="entry name" value="Hect, E3 ligase catalytic domain"/>
    <property type="match status" value="1"/>
</dbReference>
<dbReference type="Pfam" id="PF00632">
    <property type="entry name" value="HECT"/>
    <property type="match status" value="1"/>
</dbReference>
<proteinExistence type="predicted"/>
<dbReference type="InterPro" id="IPR000569">
    <property type="entry name" value="HECT_dom"/>
</dbReference>
<comment type="caution">
    <text evidence="4">The sequence shown here is derived from an EMBL/GenBank/DDBJ whole genome shotgun (WGS) entry which is preliminary data.</text>
</comment>
<reference evidence="4 5" key="1">
    <citation type="submission" date="2021-07" db="EMBL/GenBank/DDBJ databases">
        <authorList>
            <person name="Palmer J.M."/>
        </authorList>
    </citation>
    <scope>NUCLEOTIDE SEQUENCE [LARGE SCALE GENOMIC DNA]</scope>
    <source>
        <strain evidence="4 5">AT_MEX2019</strain>
        <tissue evidence="4">Muscle</tissue>
    </source>
</reference>
<keyword evidence="1" id="KW-0808">Transferase</keyword>
<evidence type="ECO:0000256" key="1">
    <source>
        <dbReference type="ARBA" id="ARBA00022679"/>
    </source>
</evidence>
<name>A0ABU7C011_9TELE</name>
<organism evidence="4 5">
    <name type="scientific">Ataeniobius toweri</name>
    <dbReference type="NCBI Taxonomy" id="208326"/>
    <lineage>
        <taxon>Eukaryota</taxon>
        <taxon>Metazoa</taxon>
        <taxon>Chordata</taxon>
        <taxon>Craniata</taxon>
        <taxon>Vertebrata</taxon>
        <taxon>Euteleostomi</taxon>
        <taxon>Actinopterygii</taxon>
        <taxon>Neopterygii</taxon>
        <taxon>Teleostei</taxon>
        <taxon>Neoteleostei</taxon>
        <taxon>Acanthomorphata</taxon>
        <taxon>Ovalentaria</taxon>
        <taxon>Atherinomorphae</taxon>
        <taxon>Cyprinodontiformes</taxon>
        <taxon>Goodeidae</taxon>
        <taxon>Ataeniobius</taxon>
    </lineage>
</organism>
<dbReference type="EMBL" id="JAHUTI010071593">
    <property type="protein sequence ID" value="MED6255665.1"/>
    <property type="molecule type" value="Genomic_DNA"/>
</dbReference>
<keyword evidence="2" id="KW-0833">Ubl conjugation pathway</keyword>
<evidence type="ECO:0000313" key="5">
    <source>
        <dbReference type="Proteomes" id="UP001345963"/>
    </source>
</evidence>
<dbReference type="SUPFAM" id="SSF56204">
    <property type="entry name" value="Hect, E3 ligase catalytic domain"/>
    <property type="match status" value="1"/>
</dbReference>
<evidence type="ECO:0000313" key="4">
    <source>
        <dbReference type="EMBL" id="MED6255665.1"/>
    </source>
</evidence>
<feature type="domain" description="HECT" evidence="3">
    <location>
        <begin position="32"/>
        <end position="191"/>
    </location>
</feature>
<sequence>MGEVLHQVLEAESEESLQNVILQNSTMFQTAGCLRGVKTCEKQAFVEEYLKWYIIDRKHSAIQQFKDGPASLDFLHALQQHSSVLSPVLCFSAKALTASDLETMFRPDLSPSGSNRQQNEAKTLGFWADYLLDSEEKMMAVSLEELLMFATGLAALLPAGIMPPQRLEFLSNSPFPVANTCANTLKLPLLESQCF</sequence>
<dbReference type="Proteomes" id="UP001345963">
    <property type="component" value="Unassembled WGS sequence"/>
</dbReference>